<keyword evidence="1" id="KW-0677">Repeat</keyword>
<feature type="compositionally biased region" description="Low complexity" evidence="4">
    <location>
        <begin position="244"/>
        <end position="269"/>
    </location>
</feature>
<dbReference type="InterPro" id="IPR014720">
    <property type="entry name" value="dsRBD_dom"/>
</dbReference>
<dbReference type="CDD" id="cd19857">
    <property type="entry name" value="DSRM_STAU_rpt1"/>
    <property type="match status" value="1"/>
</dbReference>
<feature type="domain" description="DRBM" evidence="5">
    <location>
        <begin position="316"/>
        <end position="383"/>
    </location>
</feature>
<feature type="region of interest" description="Disordered" evidence="4">
    <location>
        <begin position="72"/>
        <end position="102"/>
    </location>
</feature>
<feature type="domain" description="DRBM" evidence="5">
    <location>
        <begin position="671"/>
        <end position="739"/>
    </location>
</feature>
<keyword evidence="2 3" id="KW-0694">RNA-binding</keyword>
<dbReference type="FunFam" id="3.30.160.20:FF:000073">
    <property type="entry name" value="Double-stranded RNA-binding protein Staufen homolog"/>
    <property type="match status" value="1"/>
</dbReference>
<comment type="caution">
    <text evidence="6">The sequence shown here is derived from an EMBL/GenBank/DDBJ whole genome shotgun (WGS) entry which is preliminary data.</text>
</comment>
<feature type="compositionally biased region" description="Basic and acidic residues" evidence="4">
    <location>
        <begin position="277"/>
        <end position="291"/>
    </location>
</feature>
<protein>
    <recommendedName>
        <fullName evidence="5">DRBM domain-containing protein</fullName>
    </recommendedName>
</protein>
<feature type="compositionally biased region" description="Basic and acidic residues" evidence="4">
    <location>
        <begin position="915"/>
        <end position="930"/>
    </location>
</feature>
<accession>A0AAV2I399</accession>
<dbReference type="PANTHER" id="PTHR46054">
    <property type="entry name" value="MATERNAL EFFECT PROTEIN STAUFEN"/>
    <property type="match status" value="1"/>
</dbReference>
<dbReference type="InterPro" id="IPR032478">
    <property type="entry name" value="Staufen_C"/>
</dbReference>
<proteinExistence type="predicted"/>
<dbReference type="PANTHER" id="PTHR46054:SF3">
    <property type="entry name" value="MATERNAL EFFECT PROTEIN STAUFEN"/>
    <property type="match status" value="1"/>
</dbReference>
<feature type="compositionally biased region" description="Polar residues" evidence="4">
    <location>
        <begin position="758"/>
        <end position="768"/>
    </location>
</feature>
<sequence>MSHNHMLSNQQQQHSLMNSGATASGGQQRTMIAQRGSQVLAQPKSAYQLQPASVSQLSHIQQQQLVNNFHSQKQMSPDISSTHQYNSAIGGLPSQNGNYQSLTSTSLHSNITLEGNALSVQHQHHQYPQTQQPQPPIQPPVPQHHYQSASVSQPQQPSQHHLHQSMQQQHHHLLQHQQQQIQIQQQPIPQHQSSSYQQHQQAQLQIQQHLQQRSLHQQQRFQKQQQVQPKQILQHPTSASKNVSSQIQQPSQPSTLQLQPQQQSKPLIINGQSGITDSKKESSDKVEVKLDDNEESEESKNNATEMLGLANTKEKTPMCLINELARFNKMSHQYTLVDEQGPAHKKTFYVKLKLGDEEYSASGESIKKAQHAAAAIALVETKHPHPPPKPARYSGSNSVDSGDENITPTVELNALAMKRGEAAIYKAIEPQQPPYYHQPGMDYRGIYSQRYHQYMRASRDPRYRGSGVLWPLRYHYPRMNRPFYVSLRVGHREFIGDGPTRQAARHNAAQKALRILKNLPVQHEAKKDQEQAEEENIMYLLFLSGIVFSFFFYIDSLKSEISLVHEIALRRNMPVNFEVIREAGPPHMKNFITRCLVGEKVTEGEGNSKKTSKKKAAELMLEELRKLPPVPTPLYPRPKSKIQLNKKKNRNLIKSELQQQKADPNYGVGINPISRLIQIMQAQKKKEPVYTLVAERGLPRRREFIMQVEVEDKNCTGTGPNKKLAKRSAAEAMLQILGYTKPSPQPAKSAFKHPPSGETFNFQGNQSNGDKKVTFVEGDPPAESTEKPSGPTQSIQQRVPGLLHLPTSNSKLVMNSAASSSSSLTQKESLVNLASILKPNLRPEVQLRELCKALGQELEIDDFTKKRQTGTEHITRITVGKEPSQNFHGSSNTLESSRDMAALDALKVLLAKVKDIHPGGDGPQVKKELLTRSSSGMKKDISK</sequence>
<reference evidence="6 7" key="1">
    <citation type="submission" date="2024-04" db="EMBL/GenBank/DDBJ databases">
        <authorList>
            <consortium name="Genoscope - CEA"/>
            <person name="William W."/>
        </authorList>
    </citation>
    <scope>NUCLEOTIDE SEQUENCE [LARGE SCALE GENOMIC DNA]</scope>
</reference>
<feature type="region of interest" description="Disordered" evidence="4">
    <location>
        <begin position="915"/>
        <end position="943"/>
    </location>
</feature>
<dbReference type="GO" id="GO:0043025">
    <property type="term" value="C:neuronal cell body"/>
    <property type="evidence" value="ECO:0007669"/>
    <property type="project" value="TreeGrafter"/>
</dbReference>
<dbReference type="GO" id="GO:0098964">
    <property type="term" value="P:anterograde dendritic transport of messenger ribonucleoprotein complex"/>
    <property type="evidence" value="ECO:0007669"/>
    <property type="project" value="TreeGrafter"/>
</dbReference>
<evidence type="ECO:0000313" key="6">
    <source>
        <dbReference type="EMBL" id="CAL1541128.1"/>
    </source>
</evidence>
<keyword evidence="7" id="KW-1185">Reference proteome</keyword>
<dbReference type="GO" id="GO:0008298">
    <property type="term" value="P:intracellular mRNA localization"/>
    <property type="evidence" value="ECO:0007669"/>
    <property type="project" value="TreeGrafter"/>
</dbReference>
<feature type="region of interest" description="Disordered" evidence="4">
    <location>
        <begin position="1"/>
        <end position="28"/>
    </location>
</feature>
<dbReference type="CDD" id="cd19861">
    <property type="entry name" value="DSRM_STAU_rpt5"/>
    <property type="match status" value="1"/>
</dbReference>
<dbReference type="Pfam" id="PF16482">
    <property type="entry name" value="Staufen_C"/>
    <property type="match status" value="1"/>
</dbReference>
<dbReference type="SMART" id="SM00358">
    <property type="entry name" value="DSRM"/>
    <property type="match status" value="4"/>
</dbReference>
<dbReference type="PROSITE" id="PS50137">
    <property type="entry name" value="DS_RBD"/>
    <property type="match status" value="4"/>
</dbReference>
<feature type="region of interest" description="Disordered" evidence="4">
    <location>
        <begin position="120"/>
        <end position="305"/>
    </location>
</feature>
<gene>
    <name evidence="6" type="ORF">GSLYS_00014770001</name>
</gene>
<dbReference type="FunFam" id="3.30.160.20:FF:000024">
    <property type="entry name" value="double-stranded RNA-binding protein Staufen homolog 1 isoform X1"/>
    <property type="match status" value="1"/>
</dbReference>
<feature type="compositionally biased region" description="Low complexity" evidence="4">
    <location>
        <begin position="143"/>
        <end position="168"/>
    </location>
</feature>
<evidence type="ECO:0000256" key="1">
    <source>
        <dbReference type="ARBA" id="ARBA00022737"/>
    </source>
</evidence>
<dbReference type="GO" id="GO:0010494">
    <property type="term" value="C:cytoplasmic stress granule"/>
    <property type="evidence" value="ECO:0007669"/>
    <property type="project" value="TreeGrafter"/>
</dbReference>
<dbReference type="CDD" id="cd19882">
    <property type="entry name" value="DSRM_STAU2_rpt2"/>
    <property type="match status" value="1"/>
</dbReference>
<dbReference type="GO" id="GO:0005886">
    <property type="term" value="C:plasma membrane"/>
    <property type="evidence" value="ECO:0007669"/>
    <property type="project" value="TreeGrafter"/>
</dbReference>
<dbReference type="FunFam" id="3.30.160.20:FF:000013">
    <property type="entry name" value="double-stranded RNA-binding protein Staufen homolog 2 isoform X3"/>
    <property type="match status" value="1"/>
</dbReference>
<dbReference type="GO" id="GO:0032839">
    <property type="term" value="C:dendrite cytoplasm"/>
    <property type="evidence" value="ECO:0007669"/>
    <property type="project" value="GOC"/>
</dbReference>
<dbReference type="FunFam" id="3.30.160.20:FF:000007">
    <property type="entry name" value="Double-stranded RNA-binding protein Staufen homolog 1"/>
    <property type="match status" value="1"/>
</dbReference>
<dbReference type="SUPFAM" id="SSF54768">
    <property type="entry name" value="dsRNA-binding domain-like"/>
    <property type="match status" value="4"/>
</dbReference>
<dbReference type="EMBL" id="CAXITT010000416">
    <property type="protein sequence ID" value="CAL1541128.1"/>
    <property type="molecule type" value="Genomic_DNA"/>
</dbReference>
<dbReference type="GO" id="GO:0007281">
    <property type="term" value="P:germ cell development"/>
    <property type="evidence" value="ECO:0007669"/>
    <property type="project" value="TreeGrafter"/>
</dbReference>
<dbReference type="InterPro" id="IPR051740">
    <property type="entry name" value="DRBM-containing_protein"/>
</dbReference>
<feature type="domain" description="DRBM" evidence="5">
    <location>
        <begin position="407"/>
        <end position="518"/>
    </location>
</feature>
<dbReference type="CDD" id="cd19860">
    <property type="entry name" value="DSRM_STAU_rpt4"/>
    <property type="match status" value="1"/>
</dbReference>
<dbReference type="CDD" id="cd19859">
    <property type="entry name" value="DSRM_STAU_rpt3"/>
    <property type="match status" value="1"/>
</dbReference>
<dbReference type="GO" id="GO:0035418">
    <property type="term" value="P:protein localization to synapse"/>
    <property type="evidence" value="ECO:0007669"/>
    <property type="project" value="TreeGrafter"/>
</dbReference>
<feature type="compositionally biased region" description="Low complexity" evidence="4">
    <location>
        <begin position="175"/>
        <end position="235"/>
    </location>
</feature>
<feature type="compositionally biased region" description="Pro residues" evidence="4">
    <location>
        <begin position="133"/>
        <end position="142"/>
    </location>
</feature>
<evidence type="ECO:0000256" key="4">
    <source>
        <dbReference type="SAM" id="MobiDB-lite"/>
    </source>
</evidence>
<feature type="compositionally biased region" description="Polar residues" evidence="4">
    <location>
        <begin position="394"/>
        <end position="403"/>
    </location>
</feature>
<feature type="region of interest" description="Disordered" evidence="4">
    <location>
        <begin position="741"/>
        <end position="795"/>
    </location>
</feature>
<feature type="domain" description="DRBM" evidence="5">
    <location>
        <begin position="559"/>
        <end position="626"/>
    </location>
</feature>
<feature type="region of interest" description="Disordered" evidence="4">
    <location>
        <begin position="382"/>
        <end position="403"/>
    </location>
</feature>
<dbReference type="Proteomes" id="UP001497497">
    <property type="component" value="Unassembled WGS sequence"/>
</dbReference>
<dbReference type="InterPro" id="IPR044464">
    <property type="entry name" value="STAU2_DSRM_2"/>
</dbReference>
<dbReference type="Pfam" id="PF00035">
    <property type="entry name" value="dsrm"/>
    <property type="match status" value="4"/>
</dbReference>
<evidence type="ECO:0000313" key="7">
    <source>
        <dbReference type="Proteomes" id="UP001497497"/>
    </source>
</evidence>
<dbReference type="GO" id="GO:0003725">
    <property type="term" value="F:double-stranded RNA binding"/>
    <property type="evidence" value="ECO:0007669"/>
    <property type="project" value="TreeGrafter"/>
</dbReference>
<evidence type="ECO:0000256" key="3">
    <source>
        <dbReference type="PROSITE-ProRule" id="PRU00266"/>
    </source>
</evidence>
<evidence type="ECO:0000259" key="5">
    <source>
        <dbReference type="PROSITE" id="PS50137"/>
    </source>
</evidence>
<evidence type="ECO:0000256" key="2">
    <source>
        <dbReference type="ARBA" id="ARBA00022884"/>
    </source>
</evidence>
<dbReference type="AlphaFoldDB" id="A0AAV2I399"/>
<dbReference type="Gene3D" id="3.30.160.20">
    <property type="match status" value="5"/>
</dbReference>
<name>A0AAV2I399_LYMST</name>
<dbReference type="GO" id="GO:0003729">
    <property type="term" value="F:mRNA binding"/>
    <property type="evidence" value="ECO:0007669"/>
    <property type="project" value="TreeGrafter"/>
</dbReference>
<organism evidence="6 7">
    <name type="scientific">Lymnaea stagnalis</name>
    <name type="common">Great pond snail</name>
    <name type="synonym">Helix stagnalis</name>
    <dbReference type="NCBI Taxonomy" id="6523"/>
    <lineage>
        <taxon>Eukaryota</taxon>
        <taxon>Metazoa</taxon>
        <taxon>Spiralia</taxon>
        <taxon>Lophotrochozoa</taxon>
        <taxon>Mollusca</taxon>
        <taxon>Gastropoda</taxon>
        <taxon>Heterobranchia</taxon>
        <taxon>Euthyneura</taxon>
        <taxon>Panpulmonata</taxon>
        <taxon>Hygrophila</taxon>
        <taxon>Lymnaeoidea</taxon>
        <taxon>Lymnaeidae</taxon>
        <taxon>Lymnaea</taxon>
    </lineage>
</organism>